<protein>
    <submittedName>
        <fullName evidence="2">Uncharacterized protein</fullName>
    </submittedName>
</protein>
<evidence type="ECO:0000313" key="3">
    <source>
        <dbReference type="Proteomes" id="UP000184268"/>
    </source>
</evidence>
<feature type="transmembrane region" description="Helical" evidence="1">
    <location>
        <begin position="107"/>
        <end position="125"/>
    </location>
</feature>
<feature type="transmembrane region" description="Helical" evidence="1">
    <location>
        <begin position="45"/>
        <end position="67"/>
    </location>
</feature>
<dbReference type="EMBL" id="FQXG01000004">
    <property type="protein sequence ID" value="SHH78454.1"/>
    <property type="molecule type" value="Genomic_DNA"/>
</dbReference>
<keyword evidence="3" id="KW-1185">Reference proteome</keyword>
<dbReference type="AlphaFoldDB" id="A0A1M5VTZ9"/>
<evidence type="ECO:0000313" key="2">
    <source>
        <dbReference type="EMBL" id="SHH78454.1"/>
    </source>
</evidence>
<gene>
    <name evidence="2" type="ORF">SAMN02745129_2974</name>
</gene>
<reference evidence="2 3" key="1">
    <citation type="submission" date="2016-11" db="EMBL/GenBank/DDBJ databases">
        <authorList>
            <person name="Jaros S."/>
            <person name="Januszkiewicz K."/>
            <person name="Wedrychowicz H."/>
        </authorList>
    </citation>
    <scope>NUCLEOTIDE SEQUENCE [LARGE SCALE GENOMIC DNA]</scope>
    <source>
        <strain evidence="2 3">DSM 16917</strain>
    </source>
</reference>
<feature type="transmembrane region" description="Helical" evidence="1">
    <location>
        <begin position="6"/>
        <end position="24"/>
    </location>
</feature>
<dbReference type="RefSeq" id="WP_067657175.1">
    <property type="nucleotide sequence ID" value="NZ_FQXG01000004.1"/>
</dbReference>
<organism evidence="2 3">
    <name type="scientific">Ferrimonas marina</name>
    <dbReference type="NCBI Taxonomy" id="299255"/>
    <lineage>
        <taxon>Bacteria</taxon>
        <taxon>Pseudomonadati</taxon>
        <taxon>Pseudomonadota</taxon>
        <taxon>Gammaproteobacteria</taxon>
        <taxon>Alteromonadales</taxon>
        <taxon>Ferrimonadaceae</taxon>
        <taxon>Ferrimonas</taxon>
    </lineage>
</organism>
<evidence type="ECO:0000256" key="1">
    <source>
        <dbReference type="SAM" id="Phobius"/>
    </source>
</evidence>
<keyword evidence="1" id="KW-1133">Transmembrane helix</keyword>
<keyword evidence="1" id="KW-0472">Membrane</keyword>
<keyword evidence="1" id="KW-0812">Transmembrane</keyword>
<accession>A0A1M5VTZ9</accession>
<sequence>MNTFYVLAGLVGLVGAGAHISMGYSRLKQRLSADSGSNDDDAMRLLLTFFWHTGSLMLLSLSLLLLLEGLGAIPIHPHLQWFICAIWILMTLQYVVLILPLEKSTRVLLPAVAGVLSSVLILLGLN</sequence>
<proteinExistence type="predicted"/>
<dbReference type="Proteomes" id="UP000184268">
    <property type="component" value="Unassembled WGS sequence"/>
</dbReference>
<feature type="transmembrane region" description="Helical" evidence="1">
    <location>
        <begin position="79"/>
        <end position="100"/>
    </location>
</feature>
<name>A0A1M5VTZ9_9GAMM</name>